<evidence type="ECO:0000256" key="1">
    <source>
        <dbReference type="ARBA" id="ARBA00001933"/>
    </source>
</evidence>
<comment type="cofactor">
    <cofactor evidence="1 6">
        <name>pyridoxal 5'-phosphate</name>
        <dbReference type="ChEBI" id="CHEBI:597326"/>
    </cofactor>
</comment>
<evidence type="ECO:0000256" key="5">
    <source>
        <dbReference type="NCBIfam" id="TIGR00260"/>
    </source>
</evidence>
<evidence type="ECO:0000256" key="2">
    <source>
        <dbReference type="ARBA" id="ARBA00005517"/>
    </source>
</evidence>
<evidence type="ECO:0000256" key="7">
    <source>
        <dbReference type="SAM" id="MobiDB-lite"/>
    </source>
</evidence>
<feature type="domain" description="Threonine synthase N-terminal" evidence="9">
    <location>
        <begin position="3"/>
        <end position="76"/>
    </location>
</feature>
<evidence type="ECO:0000256" key="3">
    <source>
        <dbReference type="ARBA" id="ARBA00022898"/>
    </source>
</evidence>
<dbReference type="GO" id="GO:0004795">
    <property type="term" value="F:threonine synthase activity"/>
    <property type="evidence" value="ECO:0007669"/>
    <property type="project" value="UniProtKB-UniRule"/>
</dbReference>
<comment type="similarity">
    <text evidence="2">Belongs to the threonine synthase family.</text>
</comment>
<dbReference type="NCBIfam" id="TIGR00260">
    <property type="entry name" value="thrC"/>
    <property type="match status" value="1"/>
</dbReference>
<feature type="domain" description="Tryptophan synthase beta chain-like PALP" evidence="8">
    <location>
        <begin position="93"/>
        <end position="369"/>
    </location>
</feature>
<accession>A0A4U5JJX0</accession>
<dbReference type="InterPro" id="IPR001926">
    <property type="entry name" value="TrpB-like_PALP"/>
</dbReference>
<comment type="caution">
    <text evidence="10">The sequence shown here is derived from an EMBL/GenBank/DDBJ whole genome shotgun (WGS) entry which is preliminary data.</text>
</comment>
<proteinExistence type="inferred from homology"/>
<dbReference type="Proteomes" id="UP000308707">
    <property type="component" value="Unassembled WGS sequence"/>
</dbReference>
<dbReference type="EC" id="4.2.3.1" evidence="5"/>
<dbReference type="InterPro" id="IPR004450">
    <property type="entry name" value="Thr_synthase-like"/>
</dbReference>
<evidence type="ECO:0000313" key="10">
    <source>
        <dbReference type="EMBL" id="TKR29694.1"/>
    </source>
</evidence>
<keyword evidence="3 6" id="KW-0663">Pyridoxal phosphate</keyword>
<name>A0A4U5JJX0_9GAMM</name>
<evidence type="ECO:0000256" key="4">
    <source>
        <dbReference type="ARBA" id="ARBA00023239"/>
    </source>
</evidence>
<dbReference type="Pfam" id="PF00291">
    <property type="entry name" value="PALP"/>
    <property type="match status" value="1"/>
</dbReference>
<dbReference type="InterPro" id="IPR037158">
    <property type="entry name" value="Thr_synth_N_sf"/>
</dbReference>
<dbReference type="InterPro" id="IPR051166">
    <property type="entry name" value="Threonine_Synthase"/>
</dbReference>
<sequence length="522" mass="56079">MEFLSTRGASPSTPIDDALAAGLAPDGGLYVPERFPGPIFIGPEATLDRAAHALLAPYFEDSALRDRLADICARAFDFPAPLRALRGEGDWLLELFHGPTAAFKDYAARFLAEALSGLRDESAPPTTIVVATSGDTGAAVAAAFHRKPGFEVVILYPDGRVSPRQAHGLGCWGDNVRAFRVDGSFDDCQRLAKQALSDEPLRRVRPLSSANSISLGRLLPQAAYYAQAASRFAAERGAPLNFIVPTGNLGNACAAYVAKRMGQPIGEIRLATNANDALPRYFSGADYAPRPTRATLANAMDVGAPSNFERLRYWHGDDAALRASFVAESVDDATIRDTIRQAPARHGIVPCPHTATGLHLLERLREAGDDRHWAVAATAHPAKFETIVEPLVGHPVEPPPALAECLAKPASAEPLPADYAALRERILGRCDAFFLDAALAASSFSYSPSDRKSSRLKPLPQKIDSLSFRGRRRRAAASRPEIISCETIDNSQTGMFFSTHDAAQHPSADREGHVDRHAPAAA</sequence>
<evidence type="ECO:0000259" key="8">
    <source>
        <dbReference type="Pfam" id="PF00291"/>
    </source>
</evidence>
<dbReference type="Gene3D" id="3.40.50.1100">
    <property type="match status" value="2"/>
</dbReference>
<gene>
    <name evidence="10" type="primary">thrC</name>
    <name evidence="10" type="ORF">FCE95_16370</name>
</gene>
<keyword evidence="11" id="KW-1185">Reference proteome</keyword>
<dbReference type="InterPro" id="IPR029144">
    <property type="entry name" value="Thr_synth_N"/>
</dbReference>
<dbReference type="OrthoDB" id="9763107at2"/>
<keyword evidence="4 10" id="KW-0456">Lyase</keyword>
<feature type="compositionally biased region" description="Basic and acidic residues" evidence="7">
    <location>
        <begin position="507"/>
        <end position="522"/>
    </location>
</feature>
<evidence type="ECO:0000313" key="11">
    <source>
        <dbReference type="Proteomes" id="UP000308707"/>
    </source>
</evidence>
<dbReference type="PANTHER" id="PTHR42690:SF1">
    <property type="entry name" value="THREONINE SYNTHASE-LIKE 2"/>
    <property type="match status" value="1"/>
</dbReference>
<dbReference type="InterPro" id="IPR036052">
    <property type="entry name" value="TrpB-like_PALP_sf"/>
</dbReference>
<organism evidence="10 11">
    <name type="scientific">Luteimonas gilva</name>
    <dbReference type="NCBI Taxonomy" id="2572684"/>
    <lineage>
        <taxon>Bacteria</taxon>
        <taxon>Pseudomonadati</taxon>
        <taxon>Pseudomonadota</taxon>
        <taxon>Gammaproteobacteria</taxon>
        <taxon>Lysobacterales</taxon>
        <taxon>Lysobacteraceae</taxon>
        <taxon>Luteimonas</taxon>
    </lineage>
</organism>
<dbReference type="EMBL" id="SZUA01000003">
    <property type="protein sequence ID" value="TKR29694.1"/>
    <property type="molecule type" value="Genomic_DNA"/>
</dbReference>
<evidence type="ECO:0000256" key="6">
    <source>
        <dbReference type="PIRSR" id="PIRSR604450-51"/>
    </source>
</evidence>
<dbReference type="Pfam" id="PF14821">
    <property type="entry name" value="Thr_synth_N"/>
    <property type="match status" value="1"/>
</dbReference>
<protein>
    <recommendedName>
        <fullName evidence="5">Threonine synthase</fullName>
        <ecNumber evidence="5">4.2.3.1</ecNumber>
    </recommendedName>
</protein>
<dbReference type="SUPFAM" id="SSF53686">
    <property type="entry name" value="Tryptophan synthase beta subunit-like PLP-dependent enzymes"/>
    <property type="match status" value="1"/>
</dbReference>
<dbReference type="AlphaFoldDB" id="A0A4U5JJX0"/>
<dbReference type="Gene3D" id="3.90.1380.10">
    <property type="entry name" value="Threonine synthase, N-terminal domain"/>
    <property type="match status" value="1"/>
</dbReference>
<dbReference type="GO" id="GO:0009088">
    <property type="term" value="P:threonine biosynthetic process"/>
    <property type="evidence" value="ECO:0007669"/>
    <property type="project" value="UniProtKB-UniRule"/>
</dbReference>
<feature type="modified residue" description="N6-(pyridoxal phosphate)lysine" evidence="6">
    <location>
        <position position="104"/>
    </location>
</feature>
<reference evidence="10 11" key="1">
    <citation type="submission" date="2019-04" db="EMBL/GenBank/DDBJ databases">
        <title>Reference strain of H23.</title>
        <authorList>
            <person name="Luo X."/>
        </authorList>
    </citation>
    <scope>NUCLEOTIDE SEQUENCE [LARGE SCALE GENOMIC DNA]</scope>
    <source>
        <strain evidence="10 11">H23</strain>
    </source>
</reference>
<dbReference type="PANTHER" id="PTHR42690">
    <property type="entry name" value="THREONINE SYNTHASE FAMILY MEMBER"/>
    <property type="match status" value="1"/>
</dbReference>
<evidence type="ECO:0000259" key="9">
    <source>
        <dbReference type="Pfam" id="PF14821"/>
    </source>
</evidence>
<feature type="region of interest" description="Disordered" evidence="7">
    <location>
        <begin position="495"/>
        <end position="522"/>
    </location>
</feature>